<evidence type="ECO:0000313" key="3">
    <source>
        <dbReference type="Proteomes" id="UP000095192"/>
    </source>
</evidence>
<evidence type="ECO:0000256" key="1">
    <source>
        <dbReference type="SAM" id="MobiDB-lite"/>
    </source>
</evidence>
<evidence type="ECO:0000313" key="2">
    <source>
        <dbReference type="EMBL" id="OEH74401.1"/>
    </source>
</evidence>
<dbReference type="EMBL" id="JROU02002052">
    <property type="protein sequence ID" value="OEH74401.1"/>
    <property type="molecule type" value="Genomic_DNA"/>
</dbReference>
<accession>A0A1D3CT71</accession>
<organism evidence="2 3">
    <name type="scientific">Cyclospora cayetanensis</name>
    <dbReference type="NCBI Taxonomy" id="88456"/>
    <lineage>
        <taxon>Eukaryota</taxon>
        <taxon>Sar</taxon>
        <taxon>Alveolata</taxon>
        <taxon>Apicomplexa</taxon>
        <taxon>Conoidasida</taxon>
        <taxon>Coccidia</taxon>
        <taxon>Eucoccidiorida</taxon>
        <taxon>Eimeriorina</taxon>
        <taxon>Eimeriidae</taxon>
        <taxon>Cyclospora</taxon>
    </lineage>
</organism>
<reference evidence="2 3" key="1">
    <citation type="journal article" date="2016" name="BMC Genomics">
        <title>Comparative genomics reveals Cyclospora cayetanensis possesses coccidia-like metabolism and invasion components but unique surface antigens.</title>
        <authorList>
            <person name="Liu S."/>
            <person name="Wang L."/>
            <person name="Zheng H."/>
            <person name="Xu Z."/>
            <person name="Roellig D.M."/>
            <person name="Li N."/>
            <person name="Frace M.A."/>
            <person name="Tang K."/>
            <person name="Arrowood M.J."/>
            <person name="Moss D.M."/>
            <person name="Zhang L."/>
            <person name="Feng Y."/>
            <person name="Xiao L."/>
        </authorList>
    </citation>
    <scope>NUCLEOTIDE SEQUENCE [LARGE SCALE GENOMIC DNA]</scope>
    <source>
        <strain evidence="2 3">CHN_HEN01</strain>
    </source>
</reference>
<proteinExistence type="predicted"/>
<protein>
    <submittedName>
        <fullName evidence="2">Uncharacterized protein</fullName>
    </submittedName>
</protein>
<keyword evidence="3" id="KW-1185">Reference proteome</keyword>
<feature type="region of interest" description="Disordered" evidence="1">
    <location>
        <begin position="123"/>
        <end position="148"/>
    </location>
</feature>
<comment type="caution">
    <text evidence="2">The sequence shown here is derived from an EMBL/GenBank/DDBJ whole genome shotgun (WGS) entry which is preliminary data.</text>
</comment>
<dbReference type="AlphaFoldDB" id="A0A1D3CT71"/>
<dbReference type="InParanoid" id="A0A1D3CT71"/>
<sequence length="148" mass="16462">MRGDLWGLLGSSSDASFYPFHSTHPGDSKLAFPPNNSIISLGCLICCLAVQGWGRGVIRTGSSDSTDATTTGGCRFLMYRERALKELPTTHPTDYPLSRHHDSPDELASEVEDAVTCQLTDRLSTKNNTERHRTEKWRIARSHEAKEE</sequence>
<dbReference type="VEuPathDB" id="ToxoDB:cyc_06235"/>
<dbReference type="Proteomes" id="UP000095192">
    <property type="component" value="Unassembled WGS sequence"/>
</dbReference>
<feature type="region of interest" description="Disordered" evidence="1">
    <location>
        <begin position="88"/>
        <end position="110"/>
    </location>
</feature>
<gene>
    <name evidence="2" type="ORF">cyc_06235</name>
</gene>
<feature type="compositionally biased region" description="Basic and acidic residues" evidence="1">
    <location>
        <begin position="128"/>
        <end position="148"/>
    </location>
</feature>
<name>A0A1D3CT71_9EIME</name>